<evidence type="ECO:0000259" key="3">
    <source>
        <dbReference type="PROSITE" id="PS50048"/>
    </source>
</evidence>
<gene>
    <name evidence="4" type="ORF">G6O67_003603</name>
</gene>
<dbReference type="GO" id="GO:0045944">
    <property type="term" value="P:positive regulation of transcription by RNA polymerase II"/>
    <property type="evidence" value="ECO:0007669"/>
    <property type="project" value="TreeGrafter"/>
</dbReference>
<dbReference type="OrthoDB" id="5386330at2759"/>
<dbReference type="CDD" id="cd00067">
    <property type="entry name" value="GAL4"/>
    <property type="match status" value="1"/>
</dbReference>
<dbReference type="EMBL" id="JAAVMX010000004">
    <property type="protein sequence ID" value="KAF4509427.1"/>
    <property type="molecule type" value="Genomic_DNA"/>
</dbReference>
<dbReference type="InterPro" id="IPR001138">
    <property type="entry name" value="Zn2Cys6_DnaBD"/>
</dbReference>
<accession>A0A8H4PS34</accession>
<protein>
    <recommendedName>
        <fullName evidence="3">Zn(2)-C6 fungal-type domain-containing protein</fullName>
    </recommendedName>
</protein>
<dbReference type="InterPro" id="IPR021858">
    <property type="entry name" value="Fun_TF"/>
</dbReference>
<proteinExistence type="predicted"/>
<evidence type="ECO:0000313" key="5">
    <source>
        <dbReference type="Proteomes" id="UP000557566"/>
    </source>
</evidence>
<dbReference type="GO" id="GO:0005634">
    <property type="term" value="C:nucleus"/>
    <property type="evidence" value="ECO:0007669"/>
    <property type="project" value="UniProtKB-SubCell"/>
</dbReference>
<dbReference type="Pfam" id="PF11951">
    <property type="entry name" value="Fungal_trans_2"/>
    <property type="match status" value="1"/>
</dbReference>
<dbReference type="GO" id="GO:0000981">
    <property type="term" value="F:DNA-binding transcription factor activity, RNA polymerase II-specific"/>
    <property type="evidence" value="ECO:0007669"/>
    <property type="project" value="InterPro"/>
</dbReference>
<comment type="subcellular location">
    <subcellularLocation>
        <location evidence="1">Nucleus</location>
    </subcellularLocation>
</comment>
<evidence type="ECO:0000256" key="1">
    <source>
        <dbReference type="ARBA" id="ARBA00004123"/>
    </source>
</evidence>
<dbReference type="PANTHER" id="PTHR37534:SF51">
    <property type="entry name" value="ACRIFLAVINE SENSITIVITY CONTROL PROTEIN ACR-2"/>
    <property type="match status" value="1"/>
</dbReference>
<dbReference type="SUPFAM" id="SSF57701">
    <property type="entry name" value="Zn2/Cys6 DNA-binding domain"/>
    <property type="match status" value="1"/>
</dbReference>
<evidence type="ECO:0000256" key="2">
    <source>
        <dbReference type="ARBA" id="ARBA00023242"/>
    </source>
</evidence>
<organism evidence="4 5">
    <name type="scientific">Ophiocordyceps sinensis</name>
    <dbReference type="NCBI Taxonomy" id="72228"/>
    <lineage>
        <taxon>Eukaryota</taxon>
        <taxon>Fungi</taxon>
        <taxon>Dikarya</taxon>
        <taxon>Ascomycota</taxon>
        <taxon>Pezizomycotina</taxon>
        <taxon>Sordariomycetes</taxon>
        <taxon>Hypocreomycetidae</taxon>
        <taxon>Hypocreales</taxon>
        <taxon>Ophiocordycipitaceae</taxon>
        <taxon>Ophiocordyceps</taxon>
    </lineage>
</organism>
<sequence length="603" mass="67230">MKASSTIALGTGQAKTSRLDRTPCHTCRLKRLRCDGGEPRCNKCAVRGVECLGYGERPIRWVLQQSLGLPPPEGATTSEQHHGRAVRRPMIEGAQRKRGRPKLVLMSHDDQRDRTELQLCVVQKQGRIPFPGANLDPVEYQHHRRILSSLEYFNTEMCPDLVLVDTATNPHRISLRDWQSTPELLVSLVVSSSVIHRVIKCHVQQLQYECSNNKSAPDSGVFGIYKQFMASLPSSLMPVAYEHHRRALSDLQKQLDDPSTRYSDLALTGIVLLSRVEFQQSALGAWRPHLAAAQTIITHRGGFSQLVTKPNYRTLSMFMTTNVSQTMLVPAQLLGADVLSQVDFLPHLDMLLCNGLESEVPCPSLLFAAVICVNVARMRSCDPTIGDEEIDAEASQVLMGIVSFDPKAWTRTHLQKLFSPAVSGRMTARKAAHDMCEDMASSFKYVVMVFCLRTLFVDRRWPRGPGPVAPQALVPVRDDLYMDAESARKWALSRVMETTRRVWARERSEVLGVTWCGKFCAMQLFVGGLETCPSGPAAAGDRIFIATCLGRLAFHNGDLGYFDSLSMLEVIWRDTAHAPGSNLAGQQMSWDDRLMLPGVNLLF</sequence>
<feature type="domain" description="Zn(2)-C6 fungal-type" evidence="3">
    <location>
        <begin position="23"/>
        <end position="51"/>
    </location>
</feature>
<comment type="caution">
    <text evidence="4">The sequence shown here is derived from an EMBL/GenBank/DDBJ whole genome shotgun (WGS) entry which is preliminary data.</text>
</comment>
<dbReference type="InterPro" id="IPR036864">
    <property type="entry name" value="Zn2-C6_fun-type_DNA-bd_sf"/>
</dbReference>
<dbReference type="Proteomes" id="UP000557566">
    <property type="component" value="Unassembled WGS sequence"/>
</dbReference>
<dbReference type="AlphaFoldDB" id="A0A8H4PS34"/>
<dbReference type="SMART" id="SM00066">
    <property type="entry name" value="GAL4"/>
    <property type="match status" value="1"/>
</dbReference>
<dbReference type="PROSITE" id="PS50048">
    <property type="entry name" value="ZN2_CY6_FUNGAL_2"/>
    <property type="match status" value="1"/>
</dbReference>
<dbReference type="PROSITE" id="PS00463">
    <property type="entry name" value="ZN2_CY6_FUNGAL_1"/>
    <property type="match status" value="1"/>
</dbReference>
<dbReference type="GO" id="GO:0000976">
    <property type="term" value="F:transcription cis-regulatory region binding"/>
    <property type="evidence" value="ECO:0007669"/>
    <property type="project" value="TreeGrafter"/>
</dbReference>
<keyword evidence="2" id="KW-0539">Nucleus</keyword>
<keyword evidence="5" id="KW-1185">Reference proteome</keyword>
<dbReference type="PANTHER" id="PTHR37534">
    <property type="entry name" value="TRANSCRIPTIONAL ACTIVATOR PROTEIN UGA3"/>
    <property type="match status" value="1"/>
</dbReference>
<dbReference type="Pfam" id="PF00172">
    <property type="entry name" value="Zn_clus"/>
    <property type="match status" value="1"/>
</dbReference>
<evidence type="ECO:0000313" key="4">
    <source>
        <dbReference type="EMBL" id="KAF4509427.1"/>
    </source>
</evidence>
<reference evidence="4 5" key="1">
    <citation type="journal article" date="2020" name="Genome Biol. Evol.">
        <title>A new high-quality draft genome assembly of the Chinese cordyceps Ophiocordyceps sinensis.</title>
        <authorList>
            <person name="Shu R."/>
            <person name="Zhang J."/>
            <person name="Meng Q."/>
            <person name="Zhang H."/>
            <person name="Zhou G."/>
            <person name="Li M."/>
            <person name="Wu P."/>
            <person name="Zhao Y."/>
            <person name="Chen C."/>
            <person name="Qin Q."/>
        </authorList>
    </citation>
    <scope>NUCLEOTIDE SEQUENCE [LARGE SCALE GENOMIC DNA]</scope>
    <source>
        <strain evidence="4 5">IOZ07</strain>
    </source>
</reference>
<name>A0A8H4PS34_9HYPO</name>
<dbReference type="GO" id="GO:0008270">
    <property type="term" value="F:zinc ion binding"/>
    <property type="evidence" value="ECO:0007669"/>
    <property type="project" value="InterPro"/>
</dbReference>
<dbReference type="Gene3D" id="4.10.240.10">
    <property type="entry name" value="Zn(2)-C6 fungal-type DNA-binding domain"/>
    <property type="match status" value="1"/>
</dbReference>